<dbReference type="PANTHER" id="PTHR35814">
    <property type="match status" value="1"/>
</dbReference>
<protein>
    <submittedName>
        <fullName evidence="6">Membrane protein YecN with MAPEG domain</fullName>
    </submittedName>
</protein>
<dbReference type="SUPFAM" id="SSF161084">
    <property type="entry name" value="MAPEG domain-like"/>
    <property type="match status" value="1"/>
</dbReference>
<dbReference type="Gene3D" id="1.20.120.550">
    <property type="entry name" value="Membrane associated eicosanoid/glutathione metabolism-like domain"/>
    <property type="match status" value="1"/>
</dbReference>
<evidence type="ECO:0000256" key="1">
    <source>
        <dbReference type="ARBA" id="ARBA00004370"/>
    </source>
</evidence>
<evidence type="ECO:0000256" key="3">
    <source>
        <dbReference type="ARBA" id="ARBA00022989"/>
    </source>
</evidence>
<keyword evidence="3 5" id="KW-1133">Transmembrane helix</keyword>
<feature type="transmembrane region" description="Helical" evidence="5">
    <location>
        <begin position="21"/>
        <end position="48"/>
    </location>
</feature>
<name>A0ABV2N5B0_9HYPH</name>
<keyword evidence="4 5" id="KW-0472">Membrane</keyword>
<feature type="transmembrane region" description="Helical" evidence="5">
    <location>
        <begin position="132"/>
        <end position="153"/>
    </location>
</feature>
<comment type="caution">
    <text evidence="6">The sequence shown here is derived from an EMBL/GenBank/DDBJ whole genome shotgun (WGS) entry which is preliminary data.</text>
</comment>
<comment type="subcellular location">
    <subcellularLocation>
        <location evidence="1">Membrane</location>
    </subcellularLocation>
</comment>
<evidence type="ECO:0000313" key="7">
    <source>
        <dbReference type="Proteomes" id="UP001549076"/>
    </source>
</evidence>
<dbReference type="RefSeq" id="WP_354198357.1">
    <property type="nucleotide sequence ID" value="NZ_JBEPML010000019.1"/>
</dbReference>
<evidence type="ECO:0000256" key="2">
    <source>
        <dbReference type="ARBA" id="ARBA00022692"/>
    </source>
</evidence>
<evidence type="ECO:0000256" key="5">
    <source>
        <dbReference type="SAM" id="Phobius"/>
    </source>
</evidence>
<dbReference type="Pfam" id="PF01124">
    <property type="entry name" value="MAPEG"/>
    <property type="match status" value="1"/>
</dbReference>
<dbReference type="PANTHER" id="PTHR35814:SF1">
    <property type="entry name" value="GLUTATHIONE S-TRANSFERASE-RELATED"/>
    <property type="match status" value="1"/>
</dbReference>
<evidence type="ECO:0000256" key="4">
    <source>
        <dbReference type="ARBA" id="ARBA00023136"/>
    </source>
</evidence>
<dbReference type="Proteomes" id="UP001549076">
    <property type="component" value="Unassembled WGS sequence"/>
</dbReference>
<gene>
    <name evidence="6" type="ORF">ABID37_004243</name>
</gene>
<sequence length="154" mass="16646">MARQAGHRRSNNKSFMFSKGILMVFPQVTAFYAALLGLVFTGLSFWVVKARAHHKVAMGDDGQFSLILRIRSHANFAEYVPLGLILIAFNEMAGLDPWGIHALGAVLVLARIAHPIGMAASEGSPLQKPFRGFGVLGTWGVILISSLIVLAGLF</sequence>
<dbReference type="InterPro" id="IPR001129">
    <property type="entry name" value="Membr-assoc_MAPEG"/>
</dbReference>
<evidence type="ECO:0000313" key="6">
    <source>
        <dbReference type="EMBL" id="MET3794003.1"/>
    </source>
</evidence>
<keyword evidence="7" id="KW-1185">Reference proteome</keyword>
<organism evidence="6 7">
    <name type="scientific">Aquamicrobium terrae</name>
    <dbReference type="NCBI Taxonomy" id="1324945"/>
    <lineage>
        <taxon>Bacteria</taxon>
        <taxon>Pseudomonadati</taxon>
        <taxon>Pseudomonadota</taxon>
        <taxon>Alphaproteobacteria</taxon>
        <taxon>Hyphomicrobiales</taxon>
        <taxon>Phyllobacteriaceae</taxon>
        <taxon>Aquamicrobium</taxon>
    </lineage>
</organism>
<dbReference type="EMBL" id="JBEPML010000019">
    <property type="protein sequence ID" value="MET3794003.1"/>
    <property type="molecule type" value="Genomic_DNA"/>
</dbReference>
<reference evidence="6 7" key="1">
    <citation type="submission" date="2024-06" db="EMBL/GenBank/DDBJ databases">
        <title>Genomic Encyclopedia of Type Strains, Phase IV (KMG-IV): sequencing the most valuable type-strain genomes for metagenomic binning, comparative biology and taxonomic classification.</title>
        <authorList>
            <person name="Goeker M."/>
        </authorList>
    </citation>
    <scope>NUCLEOTIDE SEQUENCE [LARGE SCALE GENOMIC DNA]</scope>
    <source>
        <strain evidence="6 7">DSM 27865</strain>
    </source>
</reference>
<feature type="transmembrane region" description="Helical" evidence="5">
    <location>
        <begin position="98"/>
        <end position="120"/>
    </location>
</feature>
<proteinExistence type="predicted"/>
<accession>A0ABV2N5B0</accession>
<keyword evidence="2 5" id="KW-0812">Transmembrane</keyword>
<dbReference type="InterPro" id="IPR023352">
    <property type="entry name" value="MAPEG-like_dom_sf"/>
</dbReference>